<feature type="binding site" evidence="6">
    <location>
        <position position="11"/>
    </location>
    <ligand>
        <name>Mn(2+)</name>
        <dbReference type="ChEBI" id="CHEBI:29035"/>
        <label>1</label>
    </ligand>
</feature>
<dbReference type="SUPFAM" id="SSF53649">
    <property type="entry name" value="Alkaline phosphatase-like"/>
    <property type="match status" value="1"/>
</dbReference>
<keyword evidence="4 6" id="KW-0464">Manganese</keyword>
<dbReference type="Pfam" id="PF01676">
    <property type="entry name" value="Metalloenzyme"/>
    <property type="match status" value="1"/>
</dbReference>
<evidence type="ECO:0000256" key="6">
    <source>
        <dbReference type="HAMAP-Rule" id="MF_00740"/>
    </source>
</evidence>
<dbReference type="GO" id="GO:0043094">
    <property type="term" value="P:metabolic compound salvage"/>
    <property type="evidence" value="ECO:0007669"/>
    <property type="project" value="UniProtKB-UniRule"/>
</dbReference>
<gene>
    <name evidence="6" type="primary">deoB</name>
    <name evidence="9" type="ORF">EV210_101285</name>
</gene>
<dbReference type="Gene3D" id="3.30.70.1250">
    <property type="entry name" value="Phosphopentomutase"/>
    <property type="match status" value="1"/>
</dbReference>
<dbReference type="FunFam" id="3.30.70.1250:FF:000001">
    <property type="entry name" value="Phosphopentomutase"/>
    <property type="match status" value="1"/>
</dbReference>
<dbReference type="NCBIfam" id="TIGR01696">
    <property type="entry name" value="deoB"/>
    <property type="match status" value="1"/>
</dbReference>
<dbReference type="InterPro" id="IPR010045">
    <property type="entry name" value="DeoB"/>
</dbReference>
<feature type="domain" description="Metalloenzyme" evidence="8">
    <location>
        <begin position="3"/>
        <end position="377"/>
    </location>
</feature>
<evidence type="ECO:0000256" key="4">
    <source>
        <dbReference type="ARBA" id="ARBA00023211"/>
    </source>
</evidence>
<evidence type="ECO:0000256" key="5">
    <source>
        <dbReference type="ARBA" id="ARBA00023235"/>
    </source>
</evidence>
<evidence type="ECO:0000313" key="9">
    <source>
        <dbReference type="EMBL" id="TCL40084.1"/>
    </source>
</evidence>
<organism evidence="9 10">
    <name type="scientific">Anaerospora hongkongensis</name>
    <dbReference type="NCBI Taxonomy" id="244830"/>
    <lineage>
        <taxon>Bacteria</taxon>
        <taxon>Bacillati</taxon>
        <taxon>Bacillota</taxon>
        <taxon>Negativicutes</taxon>
        <taxon>Selenomonadales</taxon>
        <taxon>Sporomusaceae</taxon>
        <taxon>Anaerospora</taxon>
    </lineage>
</organism>
<dbReference type="RefSeq" id="WP_132074421.1">
    <property type="nucleotide sequence ID" value="NZ_SLUI01000001.1"/>
</dbReference>
<dbReference type="GO" id="GO:0006015">
    <property type="term" value="P:5-phosphoribose 1-diphosphate biosynthetic process"/>
    <property type="evidence" value="ECO:0007669"/>
    <property type="project" value="UniProtKB-UniPathway"/>
</dbReference>
<name>A0A4R1Q4R0_9FIRM</name>
<dbReference type="NCBIfam" id="NF003766">
    <property type="entry name" value="PRK05362.1"/>
    <property type="match status" value="1"/>
</dbReference>
<dbReference type="GO" id="GO:0006018">
    <property type="term" value="P:2-deoxyribose 1-phosphate catabolic process"/>
    <property type="evidence" value="ECO:0007669"/>
    <property type="project" value="UniProtKB-UniRule"/>
</dbReference>
<dbReference type="InterPro" id="IPR006124">
    <property type="entry name" value="Metalloenzyme"/>
</dbReference>
<dbReference type="GO" id="GO:0005829">
    <property type="term" value="C:cytosol"/>
    <property type="evidence" value="ECO:0007669"/>
    <property type="project" value="TreeGrafter"/>
</dbReference>
<keyword evidence="3 6" id="KW-0479">Metal-binding</keyword>
<dbReference type="PIRSF" id="PIRSF001491">
    <property type="entry name" value="Ppentomutase"/>
    <property type="match status" value="1"/>
</dbReference>
<reference evidence="9 10" key="1">
    <citation type="submission" date="2019-03" db="EMBL/GenBank/DDBJ databases">
        <title>Genomic Encyclopedia of Type Strains, Phase IV (KMG-IV): sequencing the most valuable type-strain genomes for metagenomic binning, comparative biology and taxonomic classification.</title>
        <authorList>
            <person name="Goeker M."/>
        </authorList>
    </citation>
    <scope>NUCLEOTIDE SEQUENCE [LARGE SCALE GENOMIC DNA]</scope>
    <source>
        <strain evidence="9 10">DSM 15969</strain>
    </source>
</reference>
<dbReference type="PANTHER" id="PTHR21110">
    <property type="entry name" value="PHOSPHOPENTOMUTASE"/>
    <property type="match status" value="1"/>
</dbReference>
<comment type="subcellular location">
    <subcellularLocation>
        <location evidence="6">Cytoplasm</location>
    </subcellularLocation>
</comment>
<evidence type="ECO:0000313" key="10">
    <source>
        <dbReference type="Proteomes" id="UP000295063"/>
    </source>
</evidence>
<feature type="binding site" evidence="6">
    <location>
        <position position="285"/>
    </location>
    <ligand>
        <name>Mn(2+)</name>
        <dbReference type="ChEBI" id="CHEBI:29035"/>
        <label>2</label>
    </ligand>
</feature>
<comment type="caution">
    <text evidence="9">The sequence shown here is derived from an EMBL/GenBank/DDBJ whole genome shotgun (WGS) entry which is preliminary data.</text>
</comment>
<dbReference type="GO" id="GO:0009117">
    <property type="term" value="P:nucleotide metabolic process"/>
    <property type="evidence" value="ECO:0007669"/>
    <property type="project" value="UniProtKB-UniRule"/>
</dbReference>
<dbReference type="UniPathway" id="UPA00087">
    <property type="reaction ID" value="UER00173"/>
</dbReference>
<dbReference type="Proteomes" id="UP000295063">
    <property type="component" value="Unassembled WGS sequence"/>
</dbReference>
<accession>A0A4R1Q4R0</accession>
<dbReference type="InterPro" id="IPR024052">
    <property type="entry name" value="Phosphopentomutase_DeoB_cap_sf"/>
</dbReference>
<dbReference type="SUPFAM" id="SSF143856">
    <property type="entry name" value="DeoB insert domain-like"/>
    <property type="match status" value="1"/>
</dbReference>
<dbReference type="InterPro" id="IPR017850">
    <property type="entry name" value="Alkaline_phosphatase_core_sf"/>
</dbReference>
<dbReference type="GO" id="GO:0008973">
    <property type="term" value="F:phosphopentomutase activity"/>
    <property type="evidence" value="ECO:0007669"/>
    <property type="project" value="UniProtKB-UniRule"/>
</dbReference>
<proteinExistence type="inferred from homology"/>
<feature type="binding site" evidence="6">
    <location>
        <position position="338"/>
    </location>
    <ligand>
        <name>Mn(2+)</name>
        <dbReference type="ChEBI" id="CHEBI:29035"/>
        <label>2</label>
    </ligand>
</feature>
<feature type="binding site" evidence="6">
    <location>
        <position position="327"/>
    </location>
    <ligand>
        <name>Mn(2+)</name>
        <dbReference type="ChEBI" id="CHEBI:29035"/>
        <label>1</label>
    </ligand>
</feature>
<comment type="pathway">
    <text evidence="6">Carbohydrate degradation; 2-deoxy-D-ribose 1-phosphate degradation; D-glyceraldehyde 3-phosphate and acetaldehyde from 2-deoxy-alpha-D-ribose 1-phosphate: step 1/2.</text>
</comment>
<comment type="cofactor">
    <cofactor evidence="6">
        <name>Mn(2+)</name>
        <dbReference type="ChEBI" id="CHEBI:29035"/>
    </cofactor>
    <text evidence="6">Binds 2 manganese ions.</text>
</comment>
<dbReference type="Gene3D" id="3.40.720.10">
    <property type="entry name" value="Alkaline Phosphatase, subunit A"/>
    <property type="match status" value="1"/>
</dbReference>
<dbReference type="EC" id="5.4.2.7" evidence="6 7"/>
<keyword evidence="10" id="KW-1185">Reference proteome</keyword>
<evidence type="ECO:0000256" key="2">
    <source>
        <dbReference type="ARBA" id="ARBA00022490"/>
    </source>
</evidence>
<dbReference type="HAMAP" id="MF_00740">
    <property type="entry name" value="Phosphopentomut"/>
    <property type="match status" value="1"/>
</dbReference>
<keyword evidence="5 6" id="KW-0413">Isomerase</keyword>
<dbReference type="EMBL" id="SLUI01000001">
    <property type="protein sequence ID" value="TCL40084.1"/>
    <property type="molecule type" value="Genomic_DNA"/>
</dbReference>
<dbReference type="GO" id="GO:0030145">
    <property type="term" value="F:manganese ion binding"/>
    <property type="evidence" value="ECO:0007669"/>
    <property type="project" value="UniProtKB-UniRule"/>
</dbReference>
<comment type="function">
    <text evidence="6">Isomerase that catalyzes the conversion of deoxy-ribose 1-phosphate (dRib-1-P) and ribose 1-phosphate (Rib-1-P) to deoxy-ribose 5-phosphate (dRib-5-P) and ribose 5-phosphate (Rib-5-P), respectively.</text>
</comment>
<evidence type="ECO:0000256" key="7">
    <source>
        <dbReference type="NCBIfam" id="TIGR01696"/>
    </source>
</evidence>
<evidence type="ECO:0000259" key="8">
    <source>
        <dbReference type="Pfam" id="PF01676"/>
    </source>
</evidence>
<feature type="binding site" evidence="6">
    <location>
        <position position="326"/>
    </location>
    <ligand>
        <name>Mn(2+)</name>
        <dbReference type="ChEBI" id="CHEBI:29035"/>
        <label>1</label>
    </ligand>
</feature>
<dbReference type="GO" id="GO:0000287">
    <property type="term" value="F:magnesium ion binding"/>
    <property type="evidence" value="ECO:0007669"/>
    <property type="project" value="UniProtKB-UniRule"/>
</dbReference>
<sequence length="391" mass="42267">MFQRIIVLVMDSVGIGALPDAGQYGDAGANTLGNIARSLGGLFLPAMNKLGLGAVAEIEGLKPVEQAMGFYGKMAEKSHAKDTTSGHWEMAGVPIFSPFPVYPHGFPKEVIEQFTRLIHRPILGNKVASGTEIIAELGAEHMRTGYPIVYTSADSVFQIAAHEEIIPLEELYEMCRIAREQVCVGEHAVGRIIARPFIGAPGNFTRTANRHDYSLEPGGTTVLDSLKKEGFSVIGIGKIADIYAHRGITKSYSSKSNDNGMVILLDLVRSNTGAGLIMANLVEFDSSFGHRNDVTGYGRALERLDGQLALLLESLQEQDLLIITADHGCDPTFPGSDHTREYVPLLVFYPNCSGGALGVRETFADVGQTIAANFSLAKLDYGNSFLHQLVR</sequence>
<dbReference type="CDD" id="cd16009">
    <property type="entry name" value="PPM"/>
    <property type="match status" value="1"/>
</dbReference>
<evidence type="ECO:0000256" key="3">
    <source>
        <dbReference type="ARBA" id="ARBA00022723"/>
    </source>
</evidence>
<protein>
    <recommendedName>
        <fullName evidence="6 7">Phosphopentomutase</fullName>
        <ecNumber evidence="6 7">5.4.2.7</ecNumber>
    </recommendedName>
    <alternativeName>
        <fullName evidence="6">Phosphodeoxyribomutase</fullName>
    </alternativeName>
</protein>
<keyword evidence="2 6" id="KW-0963">Cytoplasm</keyword>
<dbReference type="AlphaFoldDB" id="A0A4R1Q4R0"/>
<dbReference type="PANTHER" id="PTHR21110:SF0">
    <property type="entry name" value="PHOSPHOPENTOMUTASE"/>
    <property type="match status" value="1"/>
</dbReference>
<comment type="similarity">
    <text evidence="1 6">Belongs to the phosphopentomutase family.</text>
</comment>
<evidence type="ECO:0000256" key="1">
    <source>
        <dbReference type="ARBA" id="ARBA00010373"/>
    </source>
</evidence>
<feature type="binding site" evidence="6">
    <location>
        <position position="290"/>
    </location>
    <ligand>
        <name>Mn(2+)</name>
        <dbReference type="ChEBI" id="CHEBI:29035"/>
        <label>2</label>
    </ligand>
</feature>
<comment type="catalytic activity">
    <reaction evidence="6">
        <text>alpha-D-ribose 1-phosphate = D-ribose 5-phosphate</text>
        <dbReference type="Rhea" id="RHEA:18793"/>
        <dbReference type="ChEBI" id="CHEBI:57720"/>
        <dbReference type="ChEBI" id="CHEBI:78346"/>
        <dbReference type="EC" id="5.4.2.7"/>
    </reaction>
</comment>
<dbReference type="OrthoDB" id="9769930at2"/>
<comment type="catalytic activity">
    <reaction evidence="6">
        <text>2-deoxy-alpha-D-ribose 1-phosphate = 2-deoxy-D-ribose 5-phosphate</text>
        <dbReference type="Rhea" id="RHEA:27658"/>
        <dbReference type="ChEBI" id="CHEBI:57259"/>
        <dbReference type="ChEBI" id="CHEBI:62877"/>
        <dbReference type="EC" id="5.4.2.7"/>
    </reaction>
</comment>